<dbReference type="Gene3D" id="2.40.30.170">
    <property type="match status" value="1"/>
</dbReference>
<reference evidence="6 7" key="1">
    <citation type="submission" date="2020-08" db="EMBL/GenBank/DDBJ databases">
        <title>Genome public.</title>
        <authorList>
            <person name="Liu C."/>
            <person name="Sun Q."/>
        </authorList>
    </citation>
    <scope>NUCLEOTIDE SEQUENCE [LARGE SCALE GENOMIC DNA]</scope>
    <source>
        <strain evidence="6 7">3_YM_SP_D4_24.mj</strain>
    </source>
</reference>
<evidence type="ECO:0000259" key="5">
    <source>
        <dbReference type="Pfam" id="PF25989"/>
    </source>
</evidence>
<comment type="subcellular location">
    <subcellularLocation>
        <location evidence="1">Cell envelope</location>
    </subcellularLocation>
</comment>
<evidence type="ECO:0000256" key="4">
    <source>
        <dbReference type="SAM" id="Coils"/>
    </source>
</evidence>
<evidence type="ECO:0000256" key="1">
    <source>
        <dbReference type="ARBA" id="ARBA00004196"/>
    </source>
</evidence>
<gene>
    <name evidence="6" type="ORF">H8712_00890</name>
</gene>
<name>A0ABR7P8N0_9FIRM</name>
<sequence>MKKRNVKQLAGMSSKKKKWIIVGAIVVVIAVGAVSVSGRRQKDSLPQVTVEQAKKQDVTSRVETSGTVESLKVKTYFSPVNATISSLGYQTGDLVKKGDTLVAFETDSLEQDNEKSQLNKTATVSGSKDTAQKAVESAQKVKDAQAELPTLEQNVKNYQEYVASLKTAIADRTRTLAEDSSKASSDISMALTKAQAELAKMQENMSSLTALQQEQEAKITELTAEISETKKEGGDTSEAEHQLNNFNDALKQTKNQIKEQQNYIDEQNDVITQLNVQQIEAQSNVKDADSDEQIVAWQNELEDATTKLSELQSELSEKKTVAEGSSDAELTQAAKNQLEATDNLAELEAASTQELLEKGRQGIKADFAGIISKEEISEGTTATQGMELVTVSSNEEVAVNVSVSKYDYDKLKEGQKASISIASHTYAGTVSSISKVAQTNEKGAPVISAKVKIDNPDESIFLGVEAKVSIETDTAKDVVCVPASAVNTATDSTFCYVLKDGVITKQNITTGVTASDYIEVEKGLKAGDEVISELPEGVEAGMKAEAVSGSTEE</sequence>
<dbReference type="RefSeq" id="WP_187558042.1">
    <property type="nucleotide sequence ID" value="NZ_JACRTP010000001.1"/>
</dbReference>
<keyword evidence="3 4" id="KW-0175">Coiled coil</keyword>
<organism evidence="6 7">
    <name type="scientific">Blautia stercoris</name>
    <dbReference type="NCBI Taxonomy" id="871664"/>
    <lineage>
        <taxon>Bacteria</taxon>
        <taxon>Bacillati</taxon>
        <taxon>Bacillota</taxon>
        <taxon>Clostridia</taxon>
        <taxon>Lachnospirales</taxon>
        <taxon>Lachnospiraceae</taxon>
        <taxon>Blautia</taxon>
    </lineage>
</organism>
<feature type="coiled-coil region" evidence="4">
    <location>
        <begin position="191"/>
        <end position="270"/>
    </location>
</feature>
<feature type="coiled-coil region" evidence="4">
    <location>
        <begin position="134"/>
        <end position="161"/>
    </location>
</feature>
<comment type="similarity">
    <text evidence="2">Belongs to the membrane fusion protein (MFP) (TC 8.A.1) family.</text>
</comment>
<protein>
    <submittedName>
        <fullName evidence="6">Efflux RND transporter periplasmic adaptor subunit</fullName>
    </submittedName>
</protein>
<evidence type="ECO:0000313" key="7">
    <source>
        <dbReference type="Proteomes" id="UP000661649"/>
    </source>
</evidence>
<evidence type="ECO:0000256" key="3">
    <source>
        <dbReference type="ARBA" id="ARBA00023054"/>
    </source>
</evidence>
<dbReference type="NCBIfam" id="TIGR01730">
    <property type="entry name" value="RND_mfp"/>
    <property type="match status" value="1"/>
</dbReference>
<dbReference type="PANTHER" id="PTHR32347">
    <property type="entry name" value="EFFLUX SYSTEM COMPONENT YKNX-RELATED"/>
    <property type="match status" value="1"/>
</dbReference>
<comment type="caution">
    <text evidence="6">The sequence shown here is derived from an EMBL/GenBank/DDBJ whole genome shotgun (WGS) entry which is preliminary data.</text>
</comment>
<dbReference type="InterPro" id="IPR058637">
    <property type="entry name" value="YknX-like_C"/>
</dbReference>
<dbReference type="EMBL" id="JACRTP010000001">
    <property type="protein sequence ID" value="MBC8627195.1"/>
    <property type="molecule type" value="Genomic_DNA"/>
</dbReference>
<accession>A0ABR7P8N0</accession>
<feature type="coiled-coil region" evidence="4">
    <location>
        <begin position="294"/>
        <end position="350"/>
    </location>
</feature>
<dbReference type="PANTHER" id="PTHR32347:SF14">
    <property type="entry name" value="EFFLUX SYSTEM COMPONENT YKNX-RELATED"/>
    <property type="match status" value="1"/>
</dbReference>
<dbReference type="Gene3D" id="2.40.420.20">
    <property type="match status" value="1"/>
</dbReference>
<keyword evidence="7" id="KW-1185">Reference proteome</keyword>
<dbReference type="Proteomes" id="UP000661649">
    <property type="component" value="Unassembled WGS sequence"/>
</dbReference>
<proteinExistence type="inferred from homology"/>
<feature type="domain" description="YknX-like C-terminal permuted SH3-like" evidence="5">
    <location>
        <begin position="479"/>
        <end position="543"/>
    </location>
</feature>
<evidence type="ECO:0000256" key="2">
    <source>
        <dbReference type="ARBA" id="ARBA00009477"/>
    </source>
</evidence>
<dbReference type="Pfam" id="PF25989">
    <property type="entry name" value="YknX_C"/>
    <property type="match status" value="1"/>
</dbReference>
<dbReference type="SUPFAM" id="SSF111369">
    <property type="entry name" value="HlyD-like secretion proteins"/>
    <property type="match status" value="1"/>
</dbReference>
<evidence type="ECO:0000313" key="6">
    <source>
        <dbReference type="EMBL" id="MBC8627195.1"/>
    </source>
</evidence>
<dbReference type="InterPro" id="IPR050465">
    <property type="entry name" value="UPF0194_transport"/>
</dbReference>
<dbReference type="InterPro" id="IPR006143">
    <property type="entry name" value="RND_pump_MFP"/>
</dbReference>